<gene>
    <name evidence="4" type="ORF">BU26DRAFT_527508</name>
</gene>
<evidence type="ECO:0000256" key="1">
    <source>
        <dbReference type="ARBA" id="ARBA00009049"/>
    </source>
</evidence>
<evidence type="ECO:0000256" key="2">
    <source>
        <dbReference type="ARBA" id="ARBA00022658"/>
    </source>
</evidence>
<protein>
    <recommendedName>
        <fullName evidence="6">Synembryn-A</fullName>
    </recommendedName>
</protein>
<dbReference type="InterPro" id="IPR019318">
    <property type="entry name" value="Gua_nucleotide_exch_fac_Ric8"/>
</dbReference>
<dbReference type="Proteomes" id="UP000800094">
    <property type="component" value="Unassembled WGS sequence"/>
</dbReference>
<keyword evidence="5" id="KW-1185">Reference proteome</keyword>
<keyword evidence="2" id="KW-0344">Guanine-nucleotide releasing factor</keyword>
<reference evidence="4" key="1">
    <citation type="journal article" date="2020" name="Stud. Mycol.">
        <title>101 Dothideomycetes genomes: a test case for predicting lifestyles and emergence of pathogens.</title>
        <authorList>
            <person name="Haridas S."/>
            <person name="Albert R."/>
            <person name="Binder M."/>
            <person name="Bloem J."/>
            <person name="Labutti K."/>
            <person name="Salamov A."/>
            <person name="Andreopoulos B."/>
            <person name="Baker S."/>
            <person name="Barry K."/>
            <person name="Bills G."/>
            <person name="Bluhm B."/>
            <person name="Cannon C."/>
            <person name="Castanera R."/>
            <person name="Culley D."/>
            <person name="Daum C."/>
            <person name="Ezra D."/>
            <person name="Gonzalez J."/>
            <person name="Henrissat B."/>
            <person name="Kuo A."/>
            <person name="Liang C."/>
            <person name="Lipzen A."/>
            <person name="Lutzoni F."/>
            <person name="Magnuson J."/>
            <person name="Mondo S."/>
            <person name="Nolan M."/>
            <person name="Ohm R."/>
            <person name="Pangilinan J."/>
            <person name="Park H.-J."/>
            <person name="Ramirez L."/>
            <person name="Alfaro M."/>
            <person name="Sun H."/>
            <person name="Tritt A."/>
            <person name="Yoshinaga Y."/>
            <person name="Zwiers L.-H."/>
            <person name="Turgeon B."/>
            <person name="Goodwin S."/>
            <person name="Spatafora J."/>
            <person name="Crous P."/>
            <person name="Grigoriev I."/>
        </authorList>
    </citation>
    <scope>NUCLEOTIDE SEQUENCE</scope>
    <source>
        <strain evidence="4">CBS 122368</strain>
    </source>
</reference>
<dbReference type="PANTHER" id="PTHR12425">
    <property type="entry name" value="SYNEMBRYN"/>
    <property type="match status" value="1"/>
</dbReference>
<dbReference type="GO" id="GO:0007186">
    <property type="term" value="P:G protein-coupled receptor signaling pathway"/>
    <property type="evidence" value="ECO:0007669"/>
    <property type="project" value="TreeGrafter"/>
</dbReference>
<dbReference type="GO" id="GO:0001965">
    <property type="term" value="F:G-protein alpha-subunit binding"/>
    <property type="evidence" value="ECO:0007669"/>
    <property type="project" value="TreeGrafter"/>
</dbReference>
<dbReference type="AlphaFoldDB" id="A0A6A6IWC1"/>
<dbReference type="Pfam" id="PF10165">
    <property type="entry name" value="Ric8"/>
    <property type="match status" value="2"/>
</dbReference>
<name>A0A6A6IWC1_9PLEO</name>
<evidence type="ECO:0000313" key="4">
    <source>
        <dbReference type="EMBL" id="KAF2254367.1"/>
    </source>
</evidence>
<dbReference type="GeneID" id="54584114"/>
<keyword evidence="3" id="KW-0143">Chaperone</keyword>
<dbReference type="GO" id="GO:0005085">
    <property type="term" value="F:guanyl-nucleotide exchange factor activity"/>
    <property type="evidence" value="ECO:0007669"/>
    <property type="project" value="UniProtKB-KW"/>
</dbReference>
<proteinExistence type="inferred from homology"/>
<evidence type="ECO:0000313" key="5">
    <source>
        <dbReference type="Proteomes" id="UP000800094"/>
    </source>
</evidence>
<sequence length="400" mass="45243">MLGYLEKERMDLTKLTFCIEERNDIENILDVLEADVEKTNITSLKLNDILQRLRSHTSLDELDPLFTERGVSICCHYGFDVSSPTTGRIALRCLCNILLLAEPTRQMFVNEKYIKETVERMKSNHPDDELLSARLLLLCTYGTDLNFNPLFEKYNIAEITNTPPILWLINSLVRLDLVDTNTQNSEQGHLFPQFDSNINMDRLVRVLDLATRAYNGEEMDRHVSPLVQVLVPIAELAPPGPKARLRALLLPSNPDRERVLGTGDSLPARLLRLSAALMAPNLRQLVPALLFELSDKDVQRFVHNLNGLRLPSGALDDEAGGGNSDNGTKACMEAFEVNPITGQRRDMEPKLHIPEMTDEEKEREAERLFVQFERLRATGVVDVESPVAQAVREGRFEEVD</sequence>
<evidence type="ECO:0008006" key="6">
    <source>
        <dbReference type="Google" id="ProtNLM"/>
    </source>
</evidence>
<dbReference type="OrthoDB" id="5585685at2759"/>
<organism evidence="4 5">
    <name type="scientific">Trematosphaeria pertusa</name>
    <dbReference type="NCBI Taxonomy" id="390896"/>
    <lineage>
        <taxon>Eukaryota</taxon>
        <taxon>Fungi</taxon>
        <taxon>Dikarya</taxon>
        <taxon>Ascomycota</taxon>
        <taxon>Pezizomycotina</taxon>
        <taxon>Dothideomycetes</taxon>
        <taxon>Pleosporomycetidae</taxon>
        <taxon>Pleosporales</taxon>
        <taxon>Massarineae</taxon>
        <taxon>Trematosphaeriaceae</taxon>
        <taxon>Trematosphaeria</taxon>
    </lineage>
</organism>
<comment type="similarity">
    <text evidence="1">Belongs to the synembryn family.</text>
</comment>
<dbReference type="GO" id="GO:0005737">
    <property type="term" value="C:cytoplasm"/>
    <property type="evidence" value="ECO:0007669"/>
    <property type="project" value="TreeGrafter"/>
</dbReference>
<accession>A0A6A6IWC1</accession>
<evidence type="ECO:0000256" key="3">
    <source>
        <dbReference type="ARBA" id="ARBA00023186"/>
    </source>
</evidence>
<dbReference type="PANTHER" id="PTHR12425:SF5">
    <property type="entry name" value="SYNEMBRYN"/>
    <property type="match status" value="1"/>
</dbReference>
<dbReference type="EMBL" id="ML987190">
    <property type="protein sequence ID" value="KAF2254367.1"/>
    <property type="molecule type" value="Genomic_DNA"/>
</dbReference>
<dbReference type="RefSeq" id="XP_033689371.1">
    <property type="nucleotide sequence ID" value="XM_033830784.1"/>
</dbReference>